<accession>A0A382Y4H5</accession>
<name>A0A382Y4H5_9ZZZZ</name>
<proteinExistence type="predicted"/>
<evidence type="ECO:0000313" key="1">
    <source>
        <dbReference type="EMBL" id="SVD77388.1"/>
    </source>
</evidence>
<reference evidence="1" key="1">
    <citation type="submission" date="2018-05" db="EMBL/GenBank/DDBJ databases">
        <authorList>
            <person name="Lanie J.A."/>
            <person name="Ng W.-L."/>
            <person name="Kazmierczak K.M."/>
            <person name="Andrzejewski T.M."/>
            <person name="Davidsen T.M."/>
            <person name="Wayne K.J."/>
            <person name="Tettelin H."/>
            <person name="Glass J.I."/>
            <person name="Rusch D."/>
            <person name="Podicherti R."/>
            <person name="Tsui H.-C.T."/>
            <person name="Winkler M.E."/>
        </authorList>
    </citation>
    <scope>NUCLEOTIDE SEQUENCE</scope>
</reference>
<sequence>MIVYLNGINYFRQPFAQMAELVDALVSNTSGV</sequence>
<organism evidence="1">
    <name type="scientific">marine metagenome</name>
    <dbReference type="NCBI Taxonomy" id="408172"/>
    <lineage>
        <taxon>unclassified sequences</taxon>
        <taxon>metagenomes</taxon>
        <taxon>ecological metagenomes</taxon>
    </lineage>
</organism>
<dbReference type="AlphaFoldDB" id="A0A382Y4H5"/>
<dbReference type="EMBL" id="UINC01172354">
    <property type="protein sequence ID" value="SVD77388.1"/>
    <property type="molecule type" value="Genomic_DNA"/>
</dbReference>
<gene>
    <name evidence="1" type="ORF">METZ01_LOCUS430242</name>
</gene>
<feature type="non-terminal residue" evidence="1">
    <location>
        <position position="32"/>
    </location>
</feature>
<protein>
    <submittedName>
        <fullName evidence="1">Uncharacterized protein</fullName>
    </submittedName>
</protein>